<evidence type="ECO:0000313" key="3">
    <source>
        <dbReference type="EMBL" id="KAE8165745.1"/>
    </source>
</evidence>
<dbReference type="AlphaFoldDB" id="A0A5N6V430"/>
<dbReference type="PANTHER" id="PTHR43201">
    <property type="entry name" value="ACYL-COA SYNTHETASE"/>
    <property type="match status" value="1"/>
</dbReference>
<dbReference type="Gene3D" id="3.30.300.30">
    <property type="match status" value="1"/>
</dbReference>
<proteinExistence type="predicted"/>
<dbReference type="InterPro" id="IPR025110">
    <property type="entry name" value="AMP-bd_C"/>
</dbReference>
<keyword evidence="4" id="KW-1185">Reference proteome</keyword>
<dbReference type="InterPro" id="IPR042099">
    <property type="entry name" value="ANL_N_sf"/>
</dbReference>
<dbReference type="GO" id="GO:0006631">
    <property type="term" value="P:fatty acid metabolic process"/>
    <property type="evidence" value="ECO:0007669"/>
    <property type="project" value="TreeGrafter"/>
</dbReference>
<dbReference type="EMBL" id="ML738598">
    <property type="protein sequence ID" value="KAE8165745.1"/>
    <property type="molecule type" value="Genomic_DNA"/>
</dbReference>
<dbReference type="OrthoDB" id="10253115at2759"/>
<dbReference type="Proteomes" id="UP000326950">
    <property type="component" value="Unassembled WGS sequence"/>
</dbReference>
<feature type="domain" description="AMP-binding enzyme C-terminal" evidence="2">
    <location>
        <begin position="473"/>
        <end position="555"/>
    </location>
</feature>
<dbReference type="PANTHER" id="PTHR43201:SF6">
    <property type="entry name" value="ACYL COA SYNTHETASE (EUROFUNG)"/>
    <property type="match status" value="1"/>
</dbReference>
<dbReference type="InterPro" id="IPR045851">
    <property type="entry name" value="AMP-bd_C_sf"/>
</dbReference>
<reference evidence="3 4" key="1">
    <citation type="submission" date="2019-04" db="EMBL/GenBank/DDBJ databases">
        <title>Friends and foes A comparative genomics study of 23 Aspergillus species from section Flavi.</title>
        <authorList>
            <consortium name="DOE Joint Genome Institute"/>
            <person name="Kjaerbolling I."/>
            <person name="Vesth T."/>
            <person name="Frisvad J.C."/>
            <person name="Nybo J.L."/>
            <person name="Theobald S."/>
            <person name="Kildgaard S."/>
            <person name="Isbrandt T."/>
            <person name="Kuo A."/>
            <person name="Sato A."/>
            <person name="Lyhne E.K."/>
            <person name="Kogle M.E."/>
            <person name="Wiebenga A."/>
            <person name="Kun R.S."/>
            <person name="Lubbers R.J."/>
            <person name="Makela M.R."/>
            <person name="Barry K."/>
            <person name="Chovatia M."/>
            <person name="Clum A."/>
            <person name="Daum C."/>
            <person name="Haridas S."/>
            <person name="He G."/>
            <person name="LaButti K."/>
            <person name="Lipzen A."/>
            <person name="Mondo S."/>
            <person name="Riley R."/>
            <person name="Salamov A."/>
            <person name="Simmons B.A."/>
            <person name="Magnuson J.K."/>
            <person name="Henrissat B."/>
            <person name="Mortensen U.H."/>
            <person name="Larsen T.O."/>
            <person name="Devries R.P."/>
            <person name="Grigoriev I.V."/>
            <person name="Machida M."/>
            <person name="Baker S.E."/>
            <person name="Andersen M.R."/>
        </authorList>
    </citation>
    <scope>NUCLEOTIDE SEQUENCE [LARGE SCALE GENOMIC DNA]</scope>
    <source>
        <strain evidence="3 4">CBS 117626</strain>
    </source>
</reference>
<organism evidence="3 4">
    <name type="scientific">Aspergillus tamarii</name>
    <dbReference type="NCBI Taxonomy" id="41984"/>
    <lineage>
        <taxon>Eukaryota</taxon>
        <taxon>Fungi</taxon>
        <taxon>Dikarya</taxon>
        <taxon>Ascomycota</taxon>
        <taxon>Pezizomycotina</taxon>
        <taxon>Eurotiomycetes</taxon>
        <taxon>Eurotiomycetidae</taxon>
        <taxon>Eurotiales</taxon>
        <taxon>Aspergillaceae</taxon>
        <taxon>Aspergillus</taxon>
        <taxon>Aspergillus subgen. Circumdati</taxon>
    </lineage>
</organism>
<dbReference type="InterPro" id="IPR000873">
    <property type="entry name" value="AMP-dep_synth/lig_dom"/>
</dbReference>
<evidence type="ECO:0000259" key="1">
    <source>
        <dbReference type="Pfam" id="PF00501"/>
    </source>
</evidence>
<dbReference type="Pfam" id="PF00501">
    <property type="entry name" value="AMP-binding"/>
    <property type="match status" value="1"/>
</dbReference>
<evidence type="ECO:0000313" key="4">
    <source>
        <dbReference type="Proteomes" id="UP000326950"/>
    </source>
</evidence>
<dbReference type="Pfam" id="PF13193">
    <property type="entry name" value="AMP-binding_C"/>
    <property type="match status" value="1"/>
</dbReference>
<feature type="domain" description="AMP-dependent synthetase/ligase" evidence="1">
    <location>
        <begin position="29"/>
        <end position="418"/>
    </location>
</feature>
<accession>A0A5N6V430</accession>
<gene>
    <name evidence="3" type="ORF">BDV40DRAFT_297152</name>
</gene>
<evidence type="ECO:0000259" key="2">
    <source>
        <dbReference type="Pfam" id="PF13193"/>
    </source>
</evidence>
<protein>
    <recommendedName>
        <fullName evidence="5">Acetyl-CoA synthetase-like protein</fullName>
    </recommendedName>
</protein>
<dbReference type="GO" id="GO:0031956">
    <property type="term" value="F:medium-chain fatty acid-CoA ligase activity"/>
    <property type="evidence" value="ECO:0007669"/>
    <property type="project" value="TreeGrafter"/>
</dbReference>
<dbReference type="SUPFAM" id="SSF56801">
    <property type="entry name" value="Acetyl-CoA synthetase-like"/>
    <property type="match status" value="1"/>
</dbReference>
<dbReference type="Gene3D" id="3.40.50.12780">
    <property type="entry name" value="N-terminal domain of ligase-like"/>
    <property type="match status" value="1"/>
</dbReference>
<name>A0A5N6V430_ASPTM</name>
<evidence type="ECO:0008006" key="5">
    <source>
        <dbReference type="Google" id="ProtNLM"/>
    </source>
</evidence>
<sequence>MEIDNIQQAFVSGPAEPPICSKTLGQWIDKQAATYGKKPAILSPWQGINLSYSELAERSKHVAKALLGMGFAHGDCVGIMTGNSCQHIEVLMGGARIGCPVVSLHSTYTPDELQRAVRKTSCKLLFIASWIGLRDLTAHVEMMKNCVSSGVLPELHGVLTIGQNDYDGYADGLHTYEALFADYKEGVTHPDVDATFLLKLAETAVTPDEVIHLEFSSGTTGTSKAGMLTATNLLGSGSTVADRLNLTPKDIICSPTPPFHGFGLTVGIFAPLMHGSSVVLPSDHFNAHAVLEAIERQSPTVLLGVPTMFLGELEAMAKRQIDSSLRAAVVGGAAITSALTKSIRTIMKTKEIFVIYGMMETGVTFMGSVDGLEESTGMVGCVMPHVCAKVLNRSGQIARRMEKGELYTSGFSVQKGYFGDEKKTLEVMIQDQDGKIWMRTGDEAIIDASGCCRITGRIKDIIIRGGENISPLEVEGRLVSHPSISEVSVLGLPDAKYGEVVGCFLKCTPDAERPSHEEVQGWVRETLAWHKAPVHIFWIGDPGVVDDFPRTGSGKHQKHIMKEIGQKLLAVRSRRLCDPRLMCDRLV</sequence>